<evidence type="ECO:0000256" key="2">
    <source>
        <dbReference type="ARBA" id="ARBA00022723"/>
    </source>
</evidence>
<dbReference type="GO" id="GO:0005506">
    <property type="term" value="F:iron ion binding"/>
    <property type="evidence" value="ECO:0007669"/>
    <property type="project" value="InterPro"/>
</dbReference>
<dbReference type="EMBL" id="JAEACU010000005">
    <property type="protein sequence ID" value="KAH7528372.1"/>
    <property type="molecule type" value="Genomic_DNA"/>
</dbReference>
<reference evidence="4" key="1">
    <citation type="journal article" date="2021" name="Front. Plant Sci.">
        <title>Chromosome-Scale Genome Assembly for Chinese Sour Jujube and Insights Into Its Genome Evolution and Domestication Signature.</title>
        <authorList>
            <person name="Shen L.-Y."/>
            <person name="Luo H."/>
            <person name="Wang X.-L."/>
            <person name="Wang X.-M."/>
            <person name="Qiu X.-J."/>
            <person name="Liu H."/>
            <person name="Zhou S.-S."/>
            <person name="Jia K.-H."/>
            <person name="Nie S."/>
            <person name="Bao Y.-T."/>
            <person name="Zhang R.-G."/>
            <person name="Yun Q.-Z."/>
            <person name="Chai Y.-H."/>
            <person name="Lu J.-Y."/>
            <person name="Li Y."/>
            <person name="Zhao S.-W."/>
            <person name="Mao J.-F."/>
            <person name="Jia S.-G."/>
            <person name="Mao Y.-M."/>
        </authorList>
    </citation>
    <scope>NUCLEOTIDE SEQUENCE</scope>
    <source>
        <strain evidence="4">AT0</strain>
        <tissue evidence="4">Leaf</tissue>
    </source>
</reference>
<dbReference type="Proteomes" id="UP000813462">
    <property type="component" value="Unassembled WGS sequence"/>
</dbReference>
<dbReference type="Gene3D" id="1.10.630.10">
    <property type="entry name" value="Cytochrome P450"/>
    <property type="match status" value="3"/>
</dbReference>
<evidence type="ECO:0008006" key="6">
    <source>
        <dbReference type="Google" id="ProtNLM"/>
    </source>
</evidence>
<dbReference type="SUPFAM" id="SSF48264">
    <property type="entry name" value="Cytochrome P450"/>
    <property type="match status" value="2"/>
</dbReference>
<evidence type="ECO:0000313" key="5">
    <source>
        <dbReference type="Proteomes" id="UP000813462"/>
    </source>
</evidence>
<evidence type="ECO:0000256" key="1">
    <source>
        <dbReference type="ARBA" id="ARBA00010617"/>
    </source>
</evidence>
<gene>
    <name evidence="4" type="ORF">FEM48_Zijuj05G0065500</name>
</gene>
<dbReference type="AlphaFoldDB" id="A0A978VDD3"/>
<evidence type="ECO:0000313" key="4">
    <source>
        <dbReference type="EMBL" id="KAH7528372.1"/>
    </source>
</evidence>
<name>A0A978VDD3_ZIZJJ</name>
<dbReference type="GO" id="GO:0004497">
    <property type="term" value="F:monooxygenase activity"/>
    <property type="evidence" value="ECO:0007669"/>
    <property type="project" value="InterPro"/>
</dbReference>
<evidence type="ECO:0000256" key="3">
    <source>
        <dbReference type="ARBA" id="ARBA00023004"/>
    </source>
</evidence>
<dbReference type="InterPro" id="IPR036396">
    <property type="entry name" value="Cyt_P450_sf"/>
</dbReference>
<dbReference type="GO" id="GO:0016705">
    <property type="term" value="F:oxidoreductase activity, acting on paired donors, with incorporation or reduction of molecular oxygen"/>
    <property type="evidence" value="ECO:0007669"/>
    <property type="project" value="InterPro"/>
</dbReference>
<dbReference type="PANTHER" id="PTHR47955">
    <property type="entry name" value="CYTOCHROME P450 FAMILY 71 PROTEIN"/>
    <property type="match status" value="1"/>
</dbReference>
<protein>
    <recommendedName>
        <fullName evidence="6">Cytochrome P450 71A1-like</fullName>
    </recommendedName>
</protein>
<dbReference type="GO" id="GO:0020037">
    <property type="term" value="F:heme binding"/>
    <property type="evidence" value="ECO:0007669"/>
    <property type="project" value="InterPro"/>
</dbReference>
<sequence length="412" mass="47193">MILHFGYAPTLVVSSSDMAREMTEIHDIIFCNRPKSRAADIFFYGCKDIEFAPYSEYWRVLSFEFVREEETGELVRKLRKASVMGNMVNLSELLIATSNNIVARCIVGRKFQEDDDHKADENDHSDKKDFVDILFQLQKVGTLEKELTLDNLKAILLRNIGKSEIGRLCILSKVMVLINSWAIYRDPNVSDRPNEFVPEKFEKNPIDIKGLDFHHIPFGFGRRGCPSLTFGLFAVEYLMANLLHWFDWKQPEELDVDEVFGLVRELRNASSSGFTVNLGQMLSATSSNVIARCILGQKCQEHGTRSPFGELSRRVTFHLTSFKFGDYFPYLRWMDVVTGMASKLNSTFRELDLLLEKIIEDHKAALSGKDEQSSDHKDIVDILLQLQKDGVHDIELTNDNIKAILMVSLFLF</sequence>
<comment type="caution">
    <text evidence="4">The sequence shown here is derived from an EMBL/GenBank/DDBJ whole genome shotgun (WGS) entry which is preliminary data.</text>
</comment>
<organism evidence="4 5">
    <name type="scientific">Ziziphus jujuba var. spinosa</name>
    <dbReference type="NCBI Taxonomy" id="714518"/>
    <lineage>
        <taxon>Eukaryota</taxon>
        <taxon>Viridiplantae</taxon>
        <taxon>Streptophyta</taxon>
        <taxon>Embryophyta</taxon>
        <taxon>Tracheophyta</taxon>
        <taxon>Spermatophyta</taxon>
        <taxon>Magnoliopsida</taxon>
        <taxon>eudicotyledons</taxon>
        <taxon>Gunneridae</taxon>
        <taxon>Pentapetalae</taxon>
        <taxon>rosids</taxon>
        <taxon>fabids</taxon>
        <taxon>Rosales</taxon>
        <taxon>Rhamnaceae</taxon>
        <taxon>Paliureae</taxon>
        <taxon>Ziziphus</taxon>
    </lineage>
</organism>
<accession>A0A978VDD3</accession>
<dbReference type="PANTHER" id="PTHR47955:SF15">
    <property type="entry name" value="CYTOCHROME P450 71A2-LIKE"/>
    <property type="match status" value="1"/>
</dbReference>
<comment type="similarity">
    <text evidence="1">Belongs to the cytochrome P450 family.</text>
</comment>
<dbReference type="Pfam" id="PF00067">
    <property type="entry name" value="p450"/>
    <property type="match status" value="2"/>
</dbReference>
<keyword evidence="3" id="KW-0408">Iron</keyword>
<proteinExistence type="inferred from homology"/>
<dbReference type="InterPro" id="IPR001128">
    <property type="entry name" value="Cyt_P450"/>
</dbReference>
<keyword evidence="2" id="KW-0479">Metal-binding</keyword>